<dbReference type="GeneID" id="59339804"/>
<keyword evidence="3" id="KW-1185">Reference proteome</keyword>
<sequence>MSHLATPRPRQTTETATKNVIEEIKLSLSAVGTTFETLNEKSAGLAACVPDVLPEIQSLRKQIREEHKKSQQEIQQFKREARDEVKERIAANLKEDLLEFIRKEITTQVESEVNVQLQQLFPISLKQQSVNNKAQLREAKTSLSNSAARKKNAQLRINDLDEPMMPVLKADGTRSTLFPADLRALLDYGVEDVRGLVRDLGLSEDAQNKLVNINTFLGHVGVMFELVVCR</sequence>
<dbReference type="OrthoDB" id="3181072at2759"/>
<keyword evidence="1" id="KW-0175">Coiled coil</keyword>
<evidence type="ECO:0000313" key="2">
    <source>
        <dbReference type="EMBL" id="KAF7315175.1"/>
    </source>
</evidence>
<accession>A0A8H6TG81</accession>
<evidence type="ECO:0000313" key="3">
    <source>
        <dbReference type="Proteomes" id="UP000636479"/>
    </source>
</evidence>
<dbReference type="RefSeq" id="XP_037225198.1">
    <property type="nucleotide sequence ID" value="XM_037357288.1"/>
</dbReference>
<reference evidence="2" key="1">
    <citation type="submission" date="2020-05" db="EMBL/GenBank/DDBJ databases">
        <title>Mycena genomes resolve the evolution of fungal bioluminescence.</title>
        <authorList>
            <person name="Tsai I.J."/>
        </authorList>
    </citation>
    <scope>NUCLEOTIDE SEQUENCE</scope>
    <source>
        <strain evidence="2">171206Taipei</strain>
    </source>
</reference>
<organism evidence="2 3">
    <name type="scientific">Mycena indigotica</name>
    <dbReference type="NCBI Taxonomy" id="2126181"/>
    <lineage>
        <taxon>Eukaryota</taxon>
        <taxon>Fungi</taxon>
        <taxon>Dikarya</taxon>
        <taxon>Basidiomycota</taxon>
        <taxon>Agaricomycotina</taxon>
        <taxon>Agaricomycetes</taxon>
        <taxon>Agaricomycetidae</taxon>
        <taxon>Agaricales</taxon>
        <taxon>Marasmiineae</taxon>
        <taxon>Mycenaceae</taxon>
        <taxon>Mycena</taxon>
    </lineage>
</organism>
<comment type="caution">
    <text evidence="2">The sequence shown here is derived from an EMBL/GenBank/DDBJ whole genome shotgun (WGS) entry which is preliminary data.</text>
</comment>
<dbReference type="AlphaFoldDB" id="A0A8H6TG81"/>
<name>A0A8H6TG81_9AGAR</name>
<evidence type="ECO:0000256" key="1">
    <source>
        <dbReference type="SAM" id="Coils"/>
    </source>
</evidence>
<proteinExistence type="predicted"/>
<feature type="coiled-coil region" evidence="1">
    <location>
        <begin position="56"/>
        <end position="87"/>
    </location>
</feature>
<dbReference type="Proteomes" id="UP000636479">
    <property type="component" value="Unassembled WGS sequence"/>
</dbReference>
<gene>
    <name evidence="2" type="ORF">MIND_00031900</name>
</gene>
<protein>
    <submittedName>
        <fullName evidence="2">Uncharacterized protein</fullName>
    </submittedName>
</protein>
<dbReference type="EMBL" id="JACAZF010000001">
    <property type="protein sequence ID" value="KAF7315175.1"/>
    <property type="molecule type" value="Genomic_DNA"/>
</dbReference>